<protein>
    <recommendedName>
        <fullName evidence="4">DUF748 domain-containing protein</fullName>
    </recommendedName>
</protein>
<dbReference type="AlphaFoldDB" id="A0A412TLZ1"/>
<accession>A0A412TLZ1</accession>
<comment type="caution">
    <text evidence="2">The sequence shown here is derived from an EMBL/GenBank/DDBJ whole genome shotgun (WGS) entry which is preliminary data.</text>
</comment>
<feature type="transmembrane region" description="Helical" evidence="1">
    <location>
        <begin position="7"/>
        <end position="26"/>
    </location>
</feature>
<organism evidence="2 3">
    <name type="scientific">Odoribacter splanchnicus</name>
    <dbReference type="NCBI Taxonomy" id="28118"/>
    <lineage>
        <taxon>Bacteria</taxon>
        <taxon>Pseudomonadati</taxon>
        <taxon>Bacteroidota</taxon>
        <taxon>Bacteroidia</taxon>
        <taxon>Bacteroidales</taxon>
        <taxon>Odoribacteraceae</taxon>
        <taxon>Odoribacter</taxon>
    </lineage>
</organism>
<name>A0A412TLZ1_9BACT</name>
<keyword evidence="1" id="KW-1133">Transmembrane helix</keyword>
<keyword evidence="1" id="KW-0812">Transmembrane</keyword>
<dbReference type="RefSeq" id="WP_118160654.1">
    <property type="nucleotide sequence ID" value="NZ_QRYC01000025.1"/>
</dbReference>
<evidence type="ECO:0000256" key="1">
    <source>
        <dbReference type="SAM" id="Phobius"/>
    </source>
</evidence>
<dbReference type="Proteomes" id="UP000284243">
    <property type="component" value="Unassembled WGS sequence"/>
</dbReference>
<keyword evidence="1" id="KW-0472">Membrane</keyword>
<sequence>MGKTFKTIGWIVMTGVVLLFGTEWWLEGKIGRRAGEKLYEATGGRIKADIGNVNVSLLQRKVQFEEVVFTTDTSKALIAGNPLEYAEARIRKLTVKGIHYDSEDSLLPLRARTFELDVPEAVLAGNKVADWKFTEKTDSTTQQAIRLAIGKFELRSGEVSYEQHTQDDTVSYRVKGLRWQMNGCGMNSSPDTLHPRYFCQDMRISSEAFLHRFARGSQLLQADSLYLDSQTGRVTLGQIALLPRYPMEEFAAKSPGHTDWTKITTGKITLCGWNMQRLVHDSFLATDSIVLEGAQIASFKNRQIEQPKRAKRLFYQSVQQFPIRFAVHRTRLKDINVEYSELLEKGDTPGKITFNGLNGLFTDLTNVPTAGQTHYTLRASGKLMNRGRMEATFRLPVAGTDDHFSVEGRLGTMSITDLNPMIEPLTKIKVISGEVESLNFRITGNARQSQTDLLFLYEDLKVRLLKEKDGEVRVRSFLTDLANGILLIKSNPGSRGERKAEATAERDVYRSQFNYLWRSIVAGLKKTIGL</sequence>
<proteinExistence type="predicted"/>
<evidence type="ECO:0008006" key="4">
    <source>
        <dbReference type="Google" id="ProtNLM"/>
    </source>
</evidence>
<evidence type="ECO:0000313" key="2">
    <source>
        <dbReference type="EMBL" id="RGU54814.1"/>
    </source>
</evidence>
<dbReference type="EMBL" id="QRYC01000025">
    <property type="protein sequence ID" value="RGU54814.1"/>
    <property type="molecule type" value="Genomic_DNA"/>
</dbReference>
<reference evidence="2 3" key="1">
    <citation type="submission" date="2018-08" db="EMBL/GenBank/DDBJ databases">
        <title>A genome reference for cultivated species of the human gut microbiota.</title>
        <authorList>
            <person name="Zou Y."/>
            <person name="Xue W."/>
            <person name="Luo G."/>
        </authorList>
    </citation>
    <scope>NUCLEOTIDE SEQUENCE [LARGE SCALE GENOMIC DNA]</scope>
    <source>
        <strain evidence="2 3">AF16-14</strain>
    </source>
</reference>
<evidence type="ECO:0000313" key="3">
    <source>
        <dbReference type="Proteomes" id="UP000284243"/>
    </source>
</evidence>
<gene>
    <name evidence="2" type="ORF">DWW57_14600</name>
</gene>